<dbReference type="RefSeq" id="WP_084578062.1">
    <property type="nucleotide sequence ID" value="NZ_CP155572.1"/>
</dbReference>
<sequence length="256" mass="28570">MIFNKLLPVMDSGGTVDIVTVIDSSPDNCNHIGQMLLIHTNGRLDGCQLDNFVSEKILDIVRNTVWTKPTTIWIEDQAGGKYRFFWDRIVNKFRAIVLGGGHISQPLVQMLSLLDFEVTVIDDRPEFANQARFPGVYRVICTSFQPVLKDLTVDNDTAIVIVTRGHRYDMDCLRATMRSNARYLGMIGSRRRIREIVNLLQDEGAPEGLERRLRAPIGLDIKAETPAEIAVSIAAEVVSVFRGGSGCPLSGHKEVF</sequence>
<dbReference type="EMBL" id="FWXI01000027">
    <property type="protein sequence ID" value="SMD11586.1"/>
    <property type="molecule type" value="Genomic_DNA"/>
</dbReference>
<accession>A0A1W2EQR1</accession>
<dbReference type="PANTHER" id="PTHR30388:SF6">
    <property type="entry name" value="XANTHINE DEHYDROGENASE SUBUNIT A-RELATED"/>
    <property type="match status" value="1"/>
</dbReference>
<proteinExistence type="predicted"/>
<evidence type="ECO:0000313" key="2">
    <source>
        <dbReference type="EMBL" id="SMD11586.1"/>
    </source>
</evidence>
<dbReference type="STRING" id="112901.SAMN04488500_12732"/>
<feature type="domain" description="XdhC Rossmann" evidence="1">
    <location>
        <begin position="96"/>
        <end position="237"/>
    </location>
</feature>
<dbReference type="Proteomes" id="UP000192738">
    <property type="component" value="Unassembled WGS sequence"/>
</dbReference>
<dbReference type="InterPro" id="IPR036291">
    <property type="entry name" value="NAD(P)-bd_dom_sf"/>
</dbReference>
<dbReference type="InterPro" id="IPR027051">
    <property type="entry name" value="XdhC_Rossmann_dom"/>
</dbReference>
<dbReference type="InterPro" id="IPR052698">
    <property type="entry name" value="MoCofactor_Util/Proc"/>
</dbReference>
<dbReference type="SUPFAM" id="SSF51735">
    <property type="entry name" value="NAD(P)-binding Rossmann-fold domains"/>
    <property type="match status" value="1"/>
</dbReference>
<evidence type="ECO:0000313" key="3">
    <source>
        <dbReference type="Proteomes" id="UP000192738"/>
    </source>
</evidence>
<protein>
    <submittedName>
        <fullName evidence="2">Xanthine dehydrogenase accessory factor</fullName>
    </submittedName>
</protein>
<organism evidence="2 3">
    <name type="scientific">Sporomusa malonica</name>
    <dbReference type="NCBI Taxonomy" id="112901"/>
    <lineage>
        <taxon>Bacteria</taxon>
        <taxon>Bacillati</taxon>
        <taxon>Bacillota</taxon>
        <taxon>Negativicutes</taxon>
        <taxon>Selenomonadales</taxon>
        <taxon>Sporomusaceae</taxon>
        <taxon>Sporomusa</taxon>
    </lineage>
</organism>
<dbReference type="AlphaFoldDB" id="A0A1W2EQR1"/>
<dbReference type="Pfam" id="PF13478">
    <property type="entry name" value="XdhC_C"/>
    <property type="match status" value="1"/>
</dbReference>
<reference evidence="2 3" key="1">
    <citation type="submission" date="2017-04" db="EMBL/GenBank/DDBJ databases">
        <authorList>
            <person name="Afonso C.L."/>
            <person name="Miller P.J."/>
            <person name="Scott M.A."/>
            <person name="Spackman E."/>
            <person name="Goraichik I."/>
            <person name="Dimitrov K.M."/>
            <person name="Suarez D.L."/>
            <person name="Swayne D.E."/>
        </authorList>
    </citation>
    <scope>NUCLEOTIDE SEQUENCE [LARGE SCALE GENOMIC DNA]</scope>
    <source>
        <strain evidence="2 3">DSM 5090</strain>
    </source>
</reference>
<gene>
    <name evidence="2" type="ORF">SAMN04488500_12732</name>
</gene>
<name>A0A1W2EQR1_9FIRM</name>
<keyword evidence="3" id="KW-1185">Reference proteome</keyword>
<evidence type="ECO:0000259" key="1">
    <source>
        <dbReference type="Pfam" id="PF13478"/>
    </source>
</evidence>
<dbReference type="PANTHER" id="PTHR30388">
    <property type="entry name" value="ALDEHYDE OXIDOREDUCTASE MOLYBDENUM COFACTOR ASSEMBLY PROTEIN"/>
    <property type="match status" value="1"/>
</dbReference>
<dbReference type="OrthoDB" id="9773039at2"/>
<dbReference type="Gene3D" id="3.40.50.720">
    <property type="entry name" value="NAD(P)-binding Rossmann-like Domain"/>
    <property type="match status" value="1"/>
</dbReference>